<dbReference type="GO" id="GO:0005577">
    <property type="term" value="C:fibrinogen complex"/>
    <property type="evidence" value="ECO:0007669"/>
    <property type="project" value="TreeGrafter"/>
</dbReference>
<evidence type="ECO:0000256" key="9">
    <source>
        <dbReference type="ARBA" id="ARBA00049639"/>
    </source>
</evidence>
<dbReference type="PANTHER" id="PTHR47221">
    <property type="entry name" value="FIBRINOGEN ALPHA CHAIN"/>
    <property type="match status" value="1"/>
</dbReference>
<dbReference type="InterPro" id="IPR037579">
    <property type="entry name" value="FIB_ANG-like"/>
</dbReference>
<organism evidence="12 13">
    <name type="scientific">Liparis tanakae</name>
    <name type="common">Tanaka's snailfish</name>
    <dbReference type="NCBI Taxonomy" id="230148"/>
    <lineage>
        <taxon>Eukaryota</taxon>
        <taxon>Metazoa</taxon>
        <taxon>Chordata</taxon>
        <taxon>Craniata</taxon>
        <taxon>Vertebrata</taxon>
        <taxon>Euteleostomi</taxon>
        <taxon>Actinopterygii</taxon>
        <taxon>Neopterygii</taxon>
        <taxon>Teleostei</taxon>
        <taxon>Neoteleostei</taxon>
        <taxon>Acanthomorphata</taxon>
        <taxon>Eupercaria</taxon>
        <taxon>Perciformes</taxon>
        <taxon>Cottioidei</taxon>
        <taxon>Cottales</taxon>
        <taxon>Liparidae</taxon>
        <taxon>Liparis</taxon>
    </lineage>
</organism>
<comment type="function">
    <text evidence="9">Immune suppressive molecule that inhibits antigen-specific T-cell activation by acting as a major ligand of LAG3. Responsible for LAG3 T-cell inhibitory function. Binds LAG3 independently from MHC class II (MHC-II). Secreted by, and promotes growth of, hepatocytes.</text>
</comment>
<dbReference type="GO" id="GO:0042730">
    <property type="term" value="P:fibrinolysis"/>
    <property type="evidence" value="ECO:0007669"/>
    <property type="project" value="TreeGrafter"/>
</dbReference>
<dbReference type="Gene3D" id="4.10.530.10">
    <property type="entry name" value="Gamma-fibrinogen Carboxyl Terminal Fragment, domain 2"/>
    <property type="match status" value="1"/>
</dbReference>
<sequence>MTEAKRAELEAAHIHPSDADVLSSINRNELALHCKRTTRGTRETQDLIKSHIQSFDGEAGCDSLGVPLINSARAPVPCEEKVIRLEAEIRRLMKVINDQHRYIQELHNSQAQQLENIPNSHLGPENLYRDCTEVFADSNVASGLYVIRPDGSPTALSVYCDMNNGGGWTVFQRRKDGKESFDRKFDIVRNVESVCGLGMFRAWVEYKHGFGDLYSPDGEFWLGNKPLHDLTSQGNYDLRIDLEDFEGNQRYAEYKNFKVDDEKDQYQLHMGEYTGNAGDALADIHGRPSAGKKWTGPVSGVKFSTFDQLNGVDMENDAKCIRHSKSGWWFSRCDSGNLNGHYYKGPYQAMADDGVVWYTWHGWWYSIKSVVMMVRAADLEHPPPCLLEFGLFTGQLPAGGDRDLELAGGRHTEVIRVQLVVLDLQHYLKTVQLLLQCREPLALEPYMGSQLSEARCLGSGSEPRSAAARCSPQQHVTLSLRVA</sequence>
<gene>
    <name evidence="12" type="primary">FGL1_1</name>
    <name evidence="12" type="ORF">EYF80_009038</name>
</gene>
<dbReference type="InterPro" id="IPR036056">
    <property type="entry name" value="Fibrinogen-like_C"/>
</dbReference>
<evidence type="ECO:0000256" key="2">
    <source>
        <dbReference type="ARBA" id="ARBA00022525"/>
    </source>
</evidence>
<dbReference type="GO" id="GO:0070527">
    <property type="term" value="P:platelet aggregation"/>
    <property type="evidence" value="ECO:0007669"/>
    <property type="project" value="TreeGrafter"/>
</dbReference>
<dbReference type="AlphaFoldDB" id="A0A4Z2ISE7"/>
<dbReference type="PROSITE" id="PS51406">
    <property type="entry name" value="FIBRINOGEN_C_2"/>
    <property type="match status" value="1"/>
</dbReference>
<dbReference type="GO" id="GO:0072377">
    <property type="term" value="P:blood coagulation, common pathway"/>
    <property type="evidence" value="ECO:0007669"/>
    <property type="project" value="TreeGrafter"/>
</dbReference>
<evidence type="ECO:0000256" key="6">
    <source>
        <dbReference type="ARBA" id="ARBA00023130"/>
    </source>
</evidence>
<keyword evidence="7" id="KW-1015">Disulfide bond</keyword>
<keyword evidence="4" id="KW-0391">Immunity</keyword>
<keyword evidence="2" id="KW-0964">Secreted</keyword>
<dbReference type="Proteomes" id="UP000314294">
    <property type="component" value="Unassembled WGS sequence"/>
</dbReference>
<evidence type="ECO:0000256" key="8">
    <source>
        <dbReference type="ARBA" id="ARBA00039489"/>
    </source>
</evidence>
<feature type="domain" description="Fibrinogen C-terminal" evidence="11">
    <location>
        <begin position="122"/>
        <end position="378"/>
    </location>
</feature>
<evidence type="ECO:0000256" key="4">
    <source>
        <dbReference type="ARBA" id="ARBA00022859"/>
    </source>
</evidence>
<evidence type="ECO:0000313" key="13">
    <source>
        <dbReference type="Proteomes" id="UP000314294"/>
    </source>
</evidence>
<evidence type="ECO:0000259" key="11">
    <source>
        <dbReference type="PROSITE" id="PS51406"/>
    </source>
</evidence>
<comment type="caution">
    <text evidence="12">The sequence shown here is derived from an EMBL/GenBank/DDBJ whole genome shotgun (WGS) entry which is preliminary data.</text>
</comment>
<evidence type="ECO:0000256" key="7">
    <source>
        <dbReference type="ARBA" id="ARBA00023157"/>
    </source>
</evidence>
<dbReference type="GO" id="GO:0034116">
    <property type="term" value="P:positive regulation of heterotypic cell-cell adhesion"/>
    <property type="evidence" value="ECO:0007669"/>
    <property type="project" value="TreeGrafter"/>
</dbReference>
<dbReference type="SUPFAM" id="SSF56496">
    <property type="entry name" value="Fibrinogen C-terminal domain-like"/>
    <property type="match status" value="1"/>
</dbReference>
<dbReference type="Gene3D" id="3.90.215.10">
    <property type="entry name" value="Gamma Fibrinogen, chain A, domain 1"/>
    <property type="match status" value="1"/>
</dbReference>
<reference evidence="12 13" key="1">
    <citation type="submission" date="2019-03" db="EMBL/GenBank/DDBJ databases">
        <title>First draft genome of Liparis tanakae, snailfish: a comprehensive survey of snailfish specific genes.</title>
        <authorList>
            <person name="Kim W."/>
            <person name="Song I."/>
            <person name="Jeong J.-H."/>
            <person name="Kim D."/>
            <person name="Kim S."/>
            <person name="Ryu S."/>
            <person name="Song J.Y."/>
            <person name="Lee S.K."/>
        </authorList>
    </citation>
    <scope>NUCLEOTIDE SEQUENCE [LARGE SCALE GENOMIC DNA]</scope>
    <source>
        <tissue evidence="12">Muscle</tissue>
    </source>
</reference>
<dbReference type="OrthoDB" id="7725475at2759"/>
<dbReference type="CDD" id="cd00087">
    <property type="entry name" value="FReD"/>
    <property type="match status" value="1"/>
</dbReference>
<evidence type="ECO:0000256" key="3">
    <source>
        <dbReference type="ARBA" id="ARBA00022729"/>
    </source>
</evidence>
<dbReference type="Pfam" id="PF00147">
    <property type="entry name" value="Fibrinogen_C"/>
    <property type="match status" value="2"/>
</dbReference>
<evidence type="ECO:0000256" key="10">
    <source>
        <dbReference type="ARBA" id="ARBA00049681"/>
    </source>
</evidence>
<dbReference type="GO" id="GO:0030674">
    <property type="term" value="F:protein-macromolecule adaptor activity"/>
    <property type="evidence" value="ECO:0007669"/>
    <property type="project" value="TreeGrafter"/>
</dbReference>
<dbReference type="EMBL" id="SRLO01000052">
    <property type="protein sequence ID" value="TNN80687.1"/>
    <property type="molecule type" value="Genomic_DNA"/>
</dbReference>
<keyword evidence="13" id="KW-1185">Reference proteome</keyword>
<keyword evidence="5" id="KW-0175">Coiled coil</keyword>
<dbReference type="PROSITE" id="PS00514">
    <property type="entry name" value="FIBRINOGEN_C_1"/>
    <property type="match status" value="1"/>
</dbReference>
<evidence type="ECO:0000256" key="5">
    <source>
        <dbReference type="ARBA" id="ARBA00023054"/>
    </source>
</evidence>
<accession>A0A4Z2ISE7</accession>
<keyword evidence="6" id="KW-1064">Adaptive immunity</keyword>
<dbReference type="GO" id="GO:0005201">
    <property type="term" value="F:extracellular matrix structural constituent"/>
    <property type="evidence" value="ECO:0007669"/>
    <property type="project" value="TreeGrafter"/>
</dbReference>
<name>A0A4Z2ISE7_9TELE</name>
<protein>
    <recommendedName>
        <fullName evidence="8">Fibrinogen-like protein 1</fullName>
    </recommendedName>
</protein>
<evidence type="ECO:0000256" key="1">
    <source>
        <dbReference type="ARBA" id="ARBA00004613"/>
    </source>
</evidence>
<evidence type="ECO:0000313" key="12">
    <source>
        <dbReference type="EMBL" id="TNN80687.1"/>
    </source>
</evidence>
<dbReference type="InterPro" id="IPR020837">
    <property type="entry name" value="Fibrinogen_CS"/>
</dbReference>
<dbReference type="PANTHER" id="PTHR47221:SF8">
    <property type="entry name" value="FIBRINOGEN LIKE 1A"/>
    <property type="match status" value="1"/>
</dbReference>
<dbReference type="InterPro" id="IPR014716">
    <property type="entry name" value="Fibrinogen_a/b/g_C_1"/>
</dbReference>
<dbReference type="InterPro" id="IPR002181">
    <property type="entry name" value="Fibrinogen_a/b/g_C_dom"/>
</dbReference>
<comment type="subunit">
    <text evidence="10">Homodimer. Interacts (via the Fibrinogen C-terminal domain) with LAG3 (via Ig-like domains 1 and 2).</text>
</comment>
<comment type="subcellular location">
    <subcellularLocation>
        <location evidence="1">Secreted</location>
    </subcellularLocation>
</comment>
<dbReference type="NCBIfam" id="NF040941">
    <property type="entry name" value="GGGWT_bact"/>
    <property type="match status" value="1"/>
</dbReference>
<dbReference type="SMART" id="SM00186">
    <property type="entry name" value="FBG"/>
    <property type="match status" value="1"/>
</dbReference>
<keyword evidence="3" id="KW-0732">Signal</keyword>
<proteinExistence type="predicted"/>